<dbReference type="EMBL" id="PSQE01000006">
    <property type="protein sequence ID" value="RHN53164.1"/>
    <property type="molecule type" value="Genomic_DNA"/>
</dbReference>
<reference evidence="5" key="3">
    <citation type="submission" date="2015-04" db="UniProtKB">
        <authorList>
            <consortium name="EnsemblPlants"/>
        </authorList>
    </citation>
    <scope>IDENTIFICATION</scope>
    <source>
        <strain evidence="5">cv. Jemalong A17</strain>
    </source>
</reference>
<dbReference type="InterPro" id="IPR001810">
    <property type="entry name" value="F-box_dom"/>
</dbReference>
<dbReference type="Proteomes" id="UP000002051">
    <property type="component" value="Chromosome 6"/>
</dbReference>
<dbReference type="AlphaFoldDB" id="G7KJU1"/>
<reference evidence="3 6" key="1">
    <citation type="journal article" date="2011" name="Nature">
        <title>The Medicago genome provides insight into the evolution of rhizobial symbioses.</title>
        <authorList>
            <person name="Young N.D."/>
            <person name="Debelle F."/>
            <person name="Oldroyd G.E."/>
            <person name="Geurts R."/>
            <person name="Cannon S.B."/>
            <person name="Udvardi M.K."/>
            <person name="Benedito V.A."/>
            <person name="Mayer K.F."/>
            <person name="Gouzy J."/>
            <person name="Schoof H."/>
            <person name="Van de Peer Y."/>
            <person name="Proost S."/>
            <person name="Cook D.R."/>
            <person name="Meyers B.C."/>
            <person name="Spannagl M."/>
            <person name="Cheung F."/>
            <person name="De Mita S."/>
            <person name="Krishnakumar V."/>
            <person name="Gundlach H."/>
            <person name="Zhou S."/>
            <person name="Mudge J."/>
            <person name="Bharti A.K."/>
            <person name="Murray J.D."/>
            <person name="Naoumkina M.A."/>
            <person name="Rosen B."/>
            <person name="Silverstein K.A."/>
            <person name="Tang H."/>
            <person name="Rombauts S."/>
            <person name="Zhao P.X."/>
            <person name="Zhou P."/>
            <person name="Barbe V."/>
            <person name="Bardou P."/>
            <person name="Bechner M."/>
            <person name="Bellec A."/>
            <person name="Berger A."/>
            <person name="Berges H."/>
            <person name="Bidwell S."/>
            <person name="Bisseling T."/>
            <person name="Choisne N."/>
            <person name="Couloux A."/>
            <person name="Denny R."/>
            <person name="Deshpande S."/>
            <person name="Dai X."/>
            <person name="Doyle J.J."/>
            <person name="Dudez A.M."/>
            <person name="Farmer A.D."/>
            <person name="Fouteau S."/>
            <person name="Franken C."/>
            <person name="Gibelin C."/>
            <person name="Gish J."/>
            <person name="Goldstein S."/>
            <person name="Gonzalez A.J."/>
            <person name="Green P.J."/>
            <person name="Hallab A."/>
            <person name="Hartog M."/>
            <person name="Hua A."/>
            <person name="Humphray S.J."/>
            <person name="Jeong D.H."/>
            <person name="Jing Y."/>
            <person name="Jocker A."/>
            <person name="Kenton S.M."/>
            <person name="Kim D.J."/>
            <person name="Klee K."/>
            <person name="Lai H."/>
            <person name="Lang C."/>
            <person name="Lin S."/>
            <person name="Macmil S.L."/>
            <person name="Magdelenat G."/>
            <person name="Matthews L."/>
            <person name="McCorrison J."/>
            <person name="Monaghan E.L."/>
            <person name="Mun J.H."/>
            <person name="Najar F.Z."/>
            <person name="Nicholson C."/>
            <person name="Noirot C."/>
            <person name="O'Bleness M."/>
            <person name="Paule C.R."/>
            <person name="Poulain J."/>
            <person name="Prion F."/>
            <person name="Qin B."/>
            <person name="Qu C."/>
            <person name="Retzel E.F."/>
            <person name="Riddle C."/>
            <person name="Sallet E."/>
            <person name="Samain S."/>
            <person name="Samson N."/>
            <person name="Sanders I."/>
            <person name="Saurat O."/>
            <person name="Scarpelli C."/>
            <person name="Schiex T."/>
            <person name="Segurens B."/>
            <person name="Severin A.J."/>
            <person name="Sherrier D.J."/>
            <person name="Shi R."/>
            <person name="Sims S."/>
            <person name="Singer S.R."/>
            <person name="Sinharoy S."/>
            <person name="Sterck L."/>
            <person name="Viollet A."/>
            <person name="Wang B.B."/>
            <person name="Wang K."/>
            <person name="Wang M."/>
            <person name="Wang X."/>
            <person name="Warfsmann J."/>
            <person name="Weissenbach J."/>
            <person name="White D.D."/>
            <person name="White J.D."/>
            <person name="Wiley G.B."/>
            <person name="Wincker P."/>
            <person name="Xing Y."/>
            <person name="Yang L."/>
            <person name="Yao Z."/>
            <person name="Ying F."/>
            <person name="Zhai J."/>
            <person name="Zhou L."/>
            <person name="Zuber A."/>
            <person name="Denarie J."/>
            <person name="Dixon R.A."/>
            <person name="May G.D."/>
            <person name="Schwartz D.C."/>
            <person name="Rogers J."/>
            <person name="Quetier F."/>
            <person name="Town C.D."/>
            <person name="Roe B.A."/>
        </authorList>
    </citation>
    <scope>NUCLEOTIDE SEQUENCE [LARGE SCALE GENOMIC DNA]</scope>
    <source>
        <strain evidence="3">A17</strain>
        <strain evidence="5 6">cv. Jemalong A17</strain>
    </source>
</reference>
<dbReference type="InterPro" id="IPR006527">
    <property type="entry name" value="F-box-assoc_dom_typ1"/>
</dbReference>
<evidence type="ECO:0000313" key="5">
    <source>
        <dbReference type="EnsemblPlants" id="AES77146"/>
    </source>
</evidence>
<dbReference type="OrthoDB" id="1737248at2759"/>
<evidence type="ECO:0000313" key="3">
    <source>
        <dbReference type="EMBL" id="AES77146.1"/>
    </source>
</evidence>
<dbReference type="SUPFAM" id="SSF81383">
    <property type="entry name" value="F-box domain"/>
    <property type="match status" value="1"/>
</dbReference>
<feature type="compositionally biased region" description="Acidic residues" evidence="1">
    <location>
        <begin position="405"/>
        <end position="437"/>
    </location>
</feature>
<evidence type="ECO:0000259" key="2">
    <source>
        <dbReference type="SMART" id="SM00256"/>
    </source>
</evidence>
<protein>
    <submittedName>
        <fullName evidence="3">F-box protein interaction domain protein</fullName>
    </submittedName>
    <submittedName>
        <fullName evidence="4">Putative F-box domain-containing protein</fullName>
    </submittedName>
</protein>
<dbReference type="STRING" id="3880.G7KJU1"/>
<keyword evidence="6" id="KW-1185">Reference proteome</keyword>
<accession>G7KJU1</accession>
<dbReference type="HOGENOM" id="CLU_027176_0_1_1"/>
<evidence type="ECO:0000313" key="7">
    <source>
        <dbReference type="Proteomes" id="UP000265566"/>
    </source>
</evidence>
<dbReference type="Gene3D" id="1.20.1280.50">
    <property type="match status" value="1"/>
</dbReference>
<dbReference type="SMART" id="SM00256">
    <property type="entry name" value="FBOX"/>
    <property type="match status" value="1"/>
</dbReference>
<dbReference type="InterPro" id="IPR050796">
    <property type="entry name" value="SCF_F-box_component"/>
</dbReference>
<dbReference type="Pfam" id="PF07734">
    <property type="entry name" value="FBA_1"/>
    <property type="match status" value="1"/>
</dbReference>
<dbReference type="NCBIfam" id="TIGR01640">
    <property type="entry name" value="F_box_assoc_1"/>
    <property type="match status" value="1"/>
</dbReference>
<dbReference type="EnsemblPlants" id="AES77146">
    <property type="protein sequence ID" value="AES77146"/>
    <property type="gene ID" value="MTR_6g092560"/>
</dbReference>
<gene>
    <name evidence="5" type="primary">11442167</name>
    <name evidence="3" type="ordered locus">MTR_6g092560</name>
    <name evidence="4" type="ORF">MtrunA17_Chr6g0488481</name>
</gene>
<feature type="region of interest" description="Disordered" evidence="1">
    <location>
        <begin position="404"/>
        <end position="447"/>
    </location>
</feature>
<dbReference type="Pfam" id="PF00646">
    <property type="entry name" value="F-box"/>
    <property type="match status" value="1"/>
</dbReference>
<reference evidence="3 6" key="2">
    <citation type="journal article" date="2014" name="BMC Genomics">
        <title>An improved genome release (version Mt4.0) for the model legume Medicago truncatula.</title>
        <authorList>
            <person name="Tang H."/>
            <person name="Krishnakumar V."/>
            <person name="Bidwell S."/>
            <person name="Rosen B."/>
            <person name="Chan A."/>
            <person name="Zhou S."/>
            <person name="Gentzbittel L."/>
            <person name="Childs K.L."/>
            <person name="Yandell M."/>
            <person name="Gundlach H."/>
            <person name="Mayer K.F."/>
            <person name="Schwartz D.C."/>
            <person name="Town C.D."/>
        </authorList>
    </citation>
    <scope>GENOME REANNOTATION</scope>
    <source>
        <strain evidence="5 6">cv. Jemalong A17</strain>
    </source>
</reference>
<organism evidence="3 6">
    <name type="scientific">Medicago truncatula</name>
    <name type="common">Barrel medic</name>
    <name type="synonym">Medicago tribuloides</name>
    <dbReference type="NCBI Taxonomy" id="3880"/>
    <lineage>
        <taxon>Eukaryota</taxon>
        <taxon>Viridiplantae</taxon>
        <taxon>Streptophyta</taxon>
        <taxon>Embryophyta</taxon>
        <taxon>Tracheophyta</taxon>
        <taxon>Spermatophyta</taxon>
        <taxon>Magnoliopsida</taxon>
        <taxon>eudicotyledons</taxon>
        <taxon>Gunneridae</taxon>
        <taxon>Pentapetalae</taxon>
        <taxon>rosids</taxon>
        <taxon>fabids</taxon>
        <taxon>Fabales</taxon>
        <taxon>Fabaceae</taxon>
        <taxon>Papilionoideae</taxon>
        <taxon>50 kb inversion clade</taxon>
        <taxon>NPAAA clade</taxon>
        <taxon>Hologalegina</taxon>
        <taxon>IRL clade</taxon>
        <taxon>Trifolieae</taxon>
        <taxon>Medicago</taxon>
    </lineage>
</organism>
<feature type="domain" description="F-box" evidence="2">
    <location>
        <begin position="12"/>
        <end position="52"/>
    </location>
</feature>
<dbReference type="PANTHER" id="PTHR31672:SF13">
    <property type="entry name" value="F-BOX PROTEIN CPR30-LIKE"/>
    <property type="match status" value="1"/>
</dbReference>
<dbReference type="EMBL" id="CM001222">
    <property type="protein sequence ID" value="AES77146.1"/>
    <property type="molecule type" value="Genomic_DNA"/>
</dbReference>
<name>G7KJU1_MEDTR</name>
<sequence length="447" mass="51728">MDAPLQSVPVVIPSDLIAIILTFLPVKTITQLKLVSKSWNTLITSPSFIKIHLNQSSQNPNFILTPSRKQYSINNVLSVPIPRLLTGNTVSGDTYHNILNNDHHFRVVGSCNGLLCLLFKSEFITHLKFRFRIWNPATRTISEELGFFRKYKPLFGGVSRFTFGCDYLRGTYKLVALHTVEDGDVMRSNVRVFNLGNDDSDKCWRNIPNPFVCADGVHLSGTVNWLSLREDARYIEGSMEPLTPHVDHFLIASLDLSTETYKYLLLPKGFKELPCAEPYLRVLLDCLCFLHDFRKTEFVIWQMKEFGVRESWTRLFKIPYVDLQMLNLPIDVQYLNEYPMLPLYISKNGDKVILTNEKDDATIIYNKRDKRVDRARISNEIHWFSAMDYVESLVPTPWKSGYIEAEAEAEEEEEEEKDEDEDENEDEDEDEDEDEEVAGGFFFMMIK</sequence>
<proteinExistence type="predicted"/>
<dbReference type="KEGG" id="mtr:11442167"/>
<dbReference type="Gramene" id="rna37937">
    <property type="protein sequence ID" value="RHN53164.1"/>
    <property type="gene ID" value="gene37937"/>
</dbReference>
<reference evidence="7" key="4">
    <citation type="journal article" date="2018" name="Nat. Plants">
        <title>Whole-genome landscape of Medicago truncatula symbiotic genes.</title>
        <authorList>
            <person name="Pecrix Y."/>
            <person name="Staton S.E."/>
            <person name="Sallet E."/>
            <person name="Lelandais-Briere C."/>
            <person name="Moreau S."/>
            <person name="Carrere S."/>
            <person name="Blein T."/>
            <person name="Jardinaud M.F."/>
            <person name="Latrasse D."/>
            <person name="Zouine M."/>
            <person name="Zahm M."/>
            <person name="Kreplak J."/>
            <person name="Mayjonade B."/>
            <person name="Satge C."/>
            <person name="Perez M."/>
            <person name="Cauet S."/>
            <person name="Marande W."/>
            <person name="Chantry-Darmon C."/>
            <person name="Lopez-Roques C."/>
            <person name="Bouchez O."/>
            <person name="Berard A."/>
            <person name="Debelle F."/>
            <person name="Munos S."/>
            <person name="Bendahmane A."/>
            <person name="Berges H."/>
            <person name="Niebel A."/>
            <person name="Buitink J."/>
            <person name="Frugier F."/>
            <person name="Benhamed M."/>
            <person name="Crespi M."/>
            <person name="Gouzy J."/>
            <person name="Gamas P."/>
        </authorList>
    </citation>
    <scope>NUCLEOTIDE SEQUENCE [LARGE SCALE GENOMIC DNA]</scope>
    <source>
        <strain evidence="7">cv. Jemalong A17</strain>
    </source>
</reference>
<reference evidence="4" key="5">
    <citation type="journal article" date="2018" name="Nat. Plants">
        <title>Whole-genome landscape of Medicago truncatula symbiotic genes.</title>
        <authorList>
            <person name="Pecrix Y."/>
            <person name="Gamas P."/>
            <person name="Carrere S."/>
        </authorList>
    </citation>
    <scope>NUCLEOTIDE SEQUENCE</scope>
    <source>
        <tissue evidence="4">Leaves</tissue>
    </source>
</reference>
<evidence type="ECO:0000256" key="1">
    <source>
        <dbReference type="SAM" id="MobiDB-lite"/>
    </source>
</evidence>
<dbReference type="InterPro" id="IPR017451">
    <property type="entry name" value="F-box-assoc_interact_dom"/>
</dbReference>
<evidence type="ECO:0000313" key="6">
    <source>
        <dbReference type="Proteomes" id="UP000002051"/>
    </source>
</evidence>
<evidence type="ECO:0000313" key="4">
    <source>
        <dbReference type="EMBL" id="RHN53164.1"/>
    </source>
</evidence>
<dbReference type="Proteomes" id="UP000265566">
    <property type="component" value="Chromosome 6"/>
</dbReference>
<dbReference type="PANTHER" id="PTHR31672">
    <property type="entry name" value="BNACNNG10540D PROTEIN"/>
    <property type="match status" value="1"/>
</dbReference>
<dbReference type="PaxDb" id="3880-AES77146"/>
<dbReference type="InterPro" id="IPR036047">
    <property type="entry name" value="F-box-like_dom_sf"/>
</dbReference>